<evidence type="ECO:0000256" key="7">
    <source>
        <dbReference type="SAM" id="Phobius"/>
    </source>
</evidence>
<feature type="transmembrane region" description="Helical" evidence="7">
    <location>
        <begin position="616"/>
        <end position="640"/>
    </location>
</feature>
<dbReference type="PANTHER" id="PTHR39087">
    <property type="entry name" value="UPF0104 MEMBRANE PROTEIN MJ1595"/>
    <property type="match status" value="1"/>
</dbReference>
<feature type="compositionally biased region" description="Basic and acidic residues" evidence="6">
    <location>
        <begin position="1"/>
        <end position="12"/>
    </location>
</feature>
<dbReference type="Pfam" id="PF03706">
    <property type="entry name" value="LPG_synthase_TM"/>
    <property type="match status" value="1"/>
</dbReference>
<evidence type="ECO:0000256" key="5">
    <source>
        <dbReference type="ARBA" id="ARBA00023136"/>
    </source>
</evidence>
<dbReference type="NCBIfam" id="TIGR00374">
    <property type="entry name" value="flippase-like domain"/>
    <property type="match status" value="1"/>
</dbReference>
<feature type="transmembrane region" description="Helical" evidence="7">
    <location>
        <begin position="118"/>
        <end position="139"/>
    </location>
</feature>
<feature type="transmembrane region" description="Helical" evidence="7">
    <location>
        <begin position="652"/>
        <end position="673"/>
    </location>
</feature>
<name>A0ABW1NSW3_9ACTN</name>
<reference evidence="9" key="1">
    <citation type="journal article" date="2019" name="Int. J. Syst. Evol. Microbiol.">
        <title>The Global Catalogue of Microorganisms (GCM) 10K type strain sequencing project: providing services to taxonomists for standard genome sequencing and annotation.</title>
        <authorList>
            <consortium name="The Broad Institute Genomics Platform"/>
            <consortium name="The Broad Institute Genome Sequencing Center for Infectious Disease"/>
            <person name="Wu L."/>
            <person name="Ma J."/>
        </authorList>
    </citation>
    <scope>NUCLEOTIDE SEQUENCE [LARGE SCALE GENOMIC DNA]</scope>
    <source>
        <strain evidence="9">JCM 30346</strain>
    </source>
</reference>
<evidence type="ECO:0000256" key="6">
    <source>
        <dbReference type="SAM" id="MobiDB-lite"/>
    </source>
</evidence>
<evidence type="ECO:0000256" key="2">
    <source>
        <dbReference type="ARBA" id="ARBA00022475"/>
    </source>
</evidence>
<dbReference type="EMBL" id="JBHSRF010000084">
    <property type="protein sequence ID" value="MFC6086341.1"/>
    <property type="molecule type" value="Genomic_DNA"/>
</dbReference>
<dbReference type="RefSeq" id="WP_380761433.1">
    <property type="nucleotide sequence ID" value="NZ_JBHSRF010000084.1"/>
</dbReference>
<feature type="transmembrane region" description="Helical" evidence="7">
    <location>
        <begin position="806"/>
        <end position="825"/>
    </location>
</feature>
<dbReference type="InterPro" id="IPR022791">
    <property type="entry name" value="L-PG_synthase/AglD"/>
</dbReference>
<keyword evidence="5 7" id="KW-0472">Membrane</keyword>
<feature type="transmembrane region" description="Helical" evidence="7">
    <location>
        <begin position="727"/>
        <end position="745"/>
    </location>
</feature>
<proteinExistence type="predicted"/>
<evidence type="ECO:0000256" key="1">
    <source>
        <dbReference type="ARBA" id="ARBA00004651"/>
    </source>
</evidence>
<accession>A0ABW1NSW3</accession>
<comment type="subcellular location">
    <subcellularLocation>
        <location evidence="1">Cell membrane</location>
        <topology evidence="1">Multi-pass membrane protein</topology>
    </subcellularLocation>
</comment>
<sequence>MTEITERDEADKTAGAQPSTAGSVALTSGAGSSPSTNGTPADDDATCPAEDTDAPERPAPADAPEHPSPADDPPPSAARSARPSPTQETESPGRAFGEAPVVVVEPLLPQRIRRSSDALRFLATLAALVGVVLLALVAKQTLNGLERDVTDGTSRAPDLLIGVAGFLAGAAVLIVPAAFAVERVFHRDGVRVAEGLIAAIIGMLGSFVLGEWLAVAGPEDLRILLTGDRTGVEPINTLLTSVVAYVTAVRLARRPTWRGLMWMAIALDVFALFTGAEATVLGVFVTYLVGLAVGYATLYVVGSPNPRPPGGTVVTALRRLGFVPVKAHRIADDAQGSRRYAVVMTDDRRLDVTVLDRDRQVSGVIYRLWRRIRLNSETRRRAIRSLRAELEREALMAYAAQAAGVRTPRLVGTTEIGTEAALLVYEHLGTRELGDVPDDQLTDELLVKIWKQVELLQAHRLAHRRLTGDSIHLDADGEVVLMDARSGEIAAGDLLLRLDVAQLLTYLALRVGPERSVACAAQVIPKQALAGALPLMQRIALTRGTRAEVGRDKELLPELREHILSLTTQVQVEEVRLERFQPRMLVTIIASALAAYFLLSQLSRVNLVEVVATAKWGWGGVALGAAGLSYVAAALMLRGFVPEKLPLGRTVLAQFAGSFVKLVAPAAVSGVAINSRYLQKRGIAPGLAVASVGASQLVGLGCHILLLLLFGYVTGSKAAPSLSPSRGLVIVLLSAAVLVLLVLAVPQLRRMLTSRIRPLFSGVMPRLLDVLQSPRKIIEGLSGTLLLTLAFVVCLDACVRAFGGSLGFTAVAIVFLAGNAIGSAAPTPGGLGAVEASLSLGLTLSGLPGTVATSAVLLFRLLTFWLPVLPGWASFAWLQRHEAL</sequence>
<feature type="compositionally biased region" description="Acidic residues" evidence="6">
    <location>
        <begin position="41"/>
        <end position="53"/>
    </location>
</feature>
<keyword evidence="4 7" id="KW-1133">Transmembrane helix</keyword>
<feature type="transmembrane region" description="Helical" evidence="7">
    <location>
        <begin position="857"/>
        <end position="878"/>
    </location>
</feature>
<feature type="transmembrane region" description="Helical" evidence="7">
    <location>
        <begin position="693"/>
        <end position="715"/>
    </location>
</feature>
<feature type="transmembrane region" description="Helical" evidence="7">
    <location>
        <begin position="235"/>
        <end position="252"/>
    </location>
</feature>
<feature type="transmembrane region" description="Helical" evidence="7">
    <location>
        <begin position="584"/>
        <end position="604"/>
    </location>
</feature>
<feature type="compositionally biased region" description="Polar residues" evidence="6">
    <location>
        <begin position="16"/>
        <end position="39"/>
    </location>
</feature>
<feature type="transmembrane region" description="Helical" evidence="7">
    <location>
        <begin position="159"/>
        <end position="181"/>
    </location>
</feature>
<dbReference type="InterPro" id="IPR011009">
    <property type="entry name" value="Kinase-like_dom_sf"/>
</dbReference>
<gene>
    <name evidence="8" type="ORF">ACFP1K_34585</name>
</gene>
<comment type="caution">
    <text evidence="8">The sequence shown here is derived from an EMBL/GenBank/DDBJ whole genome shotgun (WGS) entry which is preliminary data.</text>
</comment>
<dbReference type="Proteomes" id="UP001596137">
    <property type="component" value="Unassembled WGS sequence"/>
</dbReference>
<dbReference type="PANTHER" id="PTHR39087:SF2">
    <property type="entry name" value="UPF0104 MEMBRANE PROTEIN MJ1595"/>
    <property type="match status" value="1"/>
</dbReference>
<evidence type="ECO:0000313" key="8">
    <source>
        <dbReference type="EMBL" id="MFC6086341.1"/>
    </source>
</evidence>
<organism evidence="8 9">
    <name type="scientific">Sphaerisporangium aureirubrum</name>
    <dbReference type="NCBI Taxonomy" id="1544736"/>
    <lineage>
        <taxon>Bacteria</taxon>
        <taxon>Bacillati</taxon>
        <taxon>Actinomycetota</taxon>
        <taxon>Actinomycetes</taxon>
        <taxon>Streptosporangiales</taxon>
        <taxon>Streptosporangiaceae</taxon>
        <taxon>Sphaerisporangium</taxon>
    </lineage>
</organism>
<feature type="region of interest" description="Disordered" evidence="6">
    <location>
        <begin position="1"/>
        <end position="97"/>
    </location>
</feature>
<keyword evidence="9" id="KW-1185">Reference proteome</keyword>
<dbReference type="SUPFAM" id="SSF56112">
    <property type="entry name" value="Protein kinase-like (PK-like)"/>
    <property type="match status" value="1"/>
</dbReference>
<evidence type="ECO:0000256" key="4">
    <source>
        <dbReference type="ARBA" id="ARBA00022989"/>
    </source>
</evidence>
<evidence type="ECO:0000256" key="3">
    <source>
        <dbReference type="ARBA" id="ARBA00022692"/>
    </source>
</evidence>
<protein>
    <submittedName>
        <fullName evidence="8">YbhN family protein</fullName>
    </submittedName>
</protein>
<feature type="transmembrane region" description="Helical" evidence="7">
    <location>
        <begin position="193"/>
        <end position="215"/>
    </location>
</feature>
<keyword evidence="3 7" id="KW-0812">Transmembrane</keyword>
<evidence type="ECO:0000313" key="9">
    <source>
        <dbReference type="Proteomes" id="UP001596137"/>
    </source>
</evidence>
<keyword evidence="2" id="KW-1003">Cell membrane</keyword>